<evidence type="ECO:0000256" key="2">
    <source>
        <dbReference type="SAM" id="Phobius"/>
    </source>
</evidence>
<evidence type="ECO:0000313" key="4">
    <source>
        <dbReference type="EMBL" id="CCA69944.1"/>
    </source>
</evidence>
<dbReference type="Proteomes" id="UP000007148">
    <property type="component" value="Unassembled WGS sequence"/>
</dbReference>
<feature type="transmembrane region" description="Helical" evidence="2">
    <location>
        <begin position="21"/>
        <end position="39"/>
    </location>
</feature>
<feature type="transmembrane region" description="Helical" evidence="2">
    <location>
        <begin position="183"/>
        <end position="203"/>
    </location>
</feature>
<dbReference type="AlphaFoldDB" id="G4TF51"/>
<feature type="transmembrane region" description="Helical" evidence="2">
    <location>
        <begin position="144"/>
        <end position="163"/>
    </location>
</feature>
<name>G4TF51_SERID</name>
<keyword evidence="2" id="KW-1133">Transmembrane helix</keyword>
<dbReference type="InParanoid" id="G4TF51"/>
<dbReference type="EMBL" id="CAFZ01000068">
    <property type="protein sequence ID" value="CCA69944.1"/>
    <property type="molecule type" value="Genomic_DNA"/>
</dbReference>
<proteinExistence type="predicted"/>
<feature type="transmembrane region" description="Helical" evidence="2">
    <location>
        <begin position="59"/>
        <end position="77"/>
    </location>
</feature>
<feature type="transmembrane region" description="Helical" evidence="2">
    <location>
        <begin position="256"/>
        <end position="276"/>
    </location>
</feature>
<dbReference type="OMA" id="IIVARIC"/>
<feature type="region of interest" description="Disordered" evidence="1">
    <location>
        <begin position="307"/>
        <end position="350"/>
    </location>
</feature>
<evidence type="ECO:0000313" key="5">
    <source>
        <dbReference type="Proteomes" id="UP000007148"/>
    </source>
</evidence>
<feature type="transmembrane region" description="Helical" evidence="2">
    <location>
        <begin position="224"/>
        <end position="250"/>
    </location>
</feature>
<keyword evidence="5" id="KW-1185">Reference proteome</keyword>
<dbReference type="OrthoDB" id="2549021at2759"/>
<dbReference type="Pfam" id="PF20151">
    <property type="entry name" value="DUF6533"/>
    <property type="match status" value="1"/>
</dbReference>
<dbReference type="HOGENOM" id="CLU_035509_1_3_1"/>
<feature type="domain" description="DUF6533" evidence="3">
    <location>
        <begin position="21"/>
        <end position="66"/>
    </location>
</feature>
<reference evidence="4 5" key="1">
    <citation type="journal article" date="2011" name="PLoS Pathog.">
        <title>Endophytic Life Strategies Decoded by Genome and Transcriptome Analyses of the Mutualistic Root Symbiont Piriformospora indica.</title>
        <authorList>
            <person name="Zuccaro A."/>
            <person name="Lahrmann U."/>
            <person name="Guldener U."/>
            <person name="Langen G."/>
            <person name="Pfiffi S."/>
            <person name="Biedenkopf D."/>
            <person name="Wong P."/>
            <person name="Samans B."/>
            <person name="Grimm C."/>
            <person name="Basiewicz M."/>
            <person name="Murat C."/>
            <person name="Martin F."/>
            <person name="Kogel K.H."/>
        </authorList>
    </citation>
    <scope>NUCLEOTIDE SEQUENCE [LARGE SCALE GENOMIC DNA]</scope>
    <source>
        <strain evidence="4 5">DSM 11827</strain>
    </source>
</reference>
<sequence length="350" mass="39393">MDEEWTDRDTRGLANLFNQRYVTLASITTIVYDSFLILADEVDLIWSKPWKSSIKPVYLINKMITIGLNIVTMYQLGPLRPSLTLKWYYSVNLAVHRLRNSRCQGYIVAGTLCQLISEILSKWILTRRLVAIYAKDRKIVASIYAAYGFCYIVSGVFALWSISDNIKHVGISNRGECAAVKQTSPIFGLIFIAPLIYELYMAALTIRKALSHVAFLKHRKSAPLLYVIFRDGIFYLFMIIVARICVILLIVKGGSLYLGLALQWCMDVVFICRFYLNLLKVASRDHNISMWETKATLDIQHPQGTELDTFGGTAGPSVTTGSRLSEREVADIETPGGIGNTSTKGKERVP</sequence>
<evidence type="ECO:0000256" key="1">
    <source>
        <dbReference type="SAM" id="MobiDB-lite"/>
    </source>
</evidence>
<gene>
    <name evidence="4" type="ORF">PIIN_03884</name>
</gene>
<dbReference type="InterPro" id="IPR045340">
    <property type="entry name" value="DUF6533"/>
</dbReference>
<organism evidence="4 5">
    <name type="scientific">Serendipita indica (strain DSM 11827)</name>
    <name type="common">Root endophyte fungus</name>
    <name type="synonym">Piriformospora indica</name>
    <dbReference type="NCBI Taxonomy" id="1109443"/>
    <lineage>
        <taxon>Eukaryota</taxon>
        <taxon>Fungi</taxon>
        <taxon>Dikarya</taxon>
        <taxon>Basidiomycota</taxon>
        <taxon>Agaricomycotina</taxon>
        <taxon>Agaricomycetes</taxon>
        <taxon>Sebacinales</taxon>
        <taxon>Serendipitaceae</taxon>
        <taxon>Serendipita</taxon>
    </lineage>
</organism>
<keyword evidence="2" id="KW-0812">Transmembrane</keyword>
<accession>G4TF51</accession>
<keyword evidence="2" id="KW-0472">Membrane</keyword>
<protein>
    <recommendedName>
        <fullName evidence="3">DUF6533 domain-containing protein</fullName>
    </recommendedName>
</protein>
<comment type="caution">
    <text evidence="4">The sequence shown here is derived from an EMBL/GenBank/DDBJ whole genome shotgun (WGS) entry which is preliminary data.</text>
</comment>
<evidence type="ECO:0000259" key="3">
    <source>
        <dbReference type="Pfam" id="PF20151"/>
    </source>
</evidence>